<dbReference type="Pfam" id="PF02230">
    <property type="entry name" value="Abhydrolase_2"/>
    <property type="match status" value="1"/>
</dbReference>
<proteinExistence type="inferred from homology"/>
<evidence type="ECO:0000256" key="1">
    <source>
        <dbReference type="ARBA" id="ARBA00006499"/>
    </source>
</evidence>
<dbReference type="PANTHER" id="PTHR10655">
    <property type="entry name" value="LYSOPHOSPHOLIPASE-RELATED"/>
    <property type="match status" value="1"/>
</dbReference>
<protein>
    <submittedName>
        <fullName evidence="4">Phospholipase/carboxylesterase</fullName>
    </submittedName>
</protein>
<feature type="domain" description="Phospholipase/carboxylesterase/thioesterase" evidence="3">
    <location>
        <begin position="2"/>
        <end position="198"/>
    </location>
</feature>
<evidence type="ECO:0000313" key="4">
    <source>
        <dbReference type="EMBL" id="SDG75569.1"/>
    </source>
</evidence>
<sequence length="202" mass="21677">MAKQVVIFLHGVGSQGSHFSPVIEYWQQRLPEVTFVAPNAPFGFAGGQGYQWFSLDGISEANRPERVKNARESLDATLSRVLAEHQASFEHDQVVLVGFSQGSIMALDVVASGRLPVSGVVAYSGRLASPEPYAPKADLPILLVHGKSDPVIAWQESERAESVLSALGVNVQSSFEQSTVHTVSQQGADTAAEFIAKLFQAA</sequence>
<evidence type="ECO:0000259" key="3">
    <source>
        <dbReference type="Pfam" id="PF02230"/>
    </source>
</evidence>
<dbReference type="GO" id="GO:0016787">
    <property type="term" value="F:hydrolase activity"/>
    <property type="evidence" value="ECO:0007669"/>
    <property type="project" value="UniProtKB-KW"/>
</dbReference>
<dbReference type="Gene3D" id="3.40.50.1820">
    <property type="entry name" value="alpha/beta hydrolase"/>
    <property type="match status" value="1"/>
</dbReference>
<dbReference type="InterPro" id="IPR029058">
    <property type="entry name" value="AB_hydrolase_fold"/>
</dbReference>
<dbReference type="STRING" id="861298.SAMN04488136_102176"/>
<dbReference type="InterPro" id="IPR050565">
    <property type="entry name" value="LYPA1-2/EST-like"/>
</dbReference>
<accession>A0A1G7WUG4</accession>
<evidence type="ECO:0000313" key="5">
    <source>
        <dbReference type="Proteomes" id="UP000198854"/>
    </source>
</evidence>
<dbReference type="Proteomes" id="UP000198854">
    <property type="component" value="Unassembled WGS sequence"/>
</dbReference>
<name>A0A1G7WUG4_9VIBR</name>
<dbReference type="PANTHER" id="PTHR10655:SF17">
    <property type="entry name" value="LYSOPHOSPHOLIPASE-LIKE PROTEIN 1"/>
    <property type="match status" value="1"/>
</dbReference>
<dbReference type="AlphaFoldDB" id="A0A1G7WUG4"/>
<evidence type="ECO:0000256" key="2">
    <source>
        <dbReference type="ARBA" id="ARBA00022801"/>
    </source>
</evidence>
<keyword evidence="2" id="KW-0378">Hydrolase</keyword>
<comment type="similarity">
    <text evidence="1">Belongs to the AB hydrolase superfamily. AB hydrolase 2 family.</text>
</comment>
<dbReference type="InterPro" id="IPR003140">
    <property type="entry name" value="PLipase/COase/thioEstase"/>
</dbReference>
<keyword evidence="5" id="KW-1185">Reference proteome</keyword>
<organism evidence="4 5">
    <name type="scientific">Vibrio xiamenensis</name>
    <dbReference type="NCBI Taxonomy" id="861298"/>
    <lineage>
        <taxon>Bacteria</taxon>
        <taxon>Pseudomonadati</taxon>
        <taxon>Pseudomonadota</taxon>
        <taxon>Gammaproteobacteria</taxon>
        <taxon>Vibrionales</taxon>
        <taxon>Vibrionaceae</taxon>
        <taxon>Vibrio</taxon>
    </lineage>
</organism>
<dbReference type="OrthoDB" id="9801763at2"/>
<reference evidence="4 5" key="1">
    <citation type="submission" date="2016-10" db="EMBL/GenBank/DDBJ databases">
        <authorList>
            <person name="de Groot N.N."/>
        </authorList>
    </citation>
    <scope>NUCLEOTIDE SEQUENCE [LARGE SCALE GENOMIC DNA]</scope>
    <source>
        <strain evidence="4 5">CGMCC 1.10228</strain>
    </source>
</reference>
<dbReference type="SUPFAM" id="SSF53474">
    <property type="entry name" value="alpha/beta-Hydrolases"/>
    <property type="match status" value="1"/>
</dbReference>
<dbReference type="EMBL" id="FNDD01000002">
    <property type="protein sequence ID" value="SDG75569.1"/>
    <property type="molecule type" value="Genomic_DNA"/>
</dbReference>
<gene>
    <name evidence="4" type="ORF">SAMN04488136_102176</name>
</gene>